<dbReference type="Proteomes" id="UP000223596">
    <property type="component" value="Unassembled WGS sequence"/>
</dbReference>
<dbReference type="GeneID" id="93968781"/>
<dbReference type="GO" id="GO:0005524">
    <property type="term" value="F:ATP binding"/>
    <property type="evidence" value="ECO:0007669"/>
    <property type="project" value="UniProtKB-KW"/>
</dbReference>
<keyword evidence="4 5" id="KW-0067">ATP-binding</keyword>
<evidence type="ECO:0000256" key="3">
    <source>
        <dbReference type="ARBA" id="ARBA00022741"/>
    </source>
</evidence>
<comment type="similarity">
    <text evidence="1">Belongs to the ABC transporter superfamily.</text>
</comment>
<dbReference type="EMBL" id="PDBW01000001">
    <property type="protein sequence ID" value="PFH01811.1"/>
    <property type="molecule type" value="Genomic_DNA"/>
</dbReference>
<dbReference type="PANTHER" id="PTHR42711">
    <property type="entry name" value="ABC TRANSPORTER ATP-BINDING PROTEIN"/>
    <property type="match status" value="1"/>
</dbReference>
<dbReference type="InterPro" id="IPR027417">
    <property type="entry name" value="P-loop_NTPase"/>
</dbReference>
<evidence type="ECO:0000256" key="2">
    <source>
        <dbReference type="ARBA" id="ARBA00022448"/>
    </source>
</evidence>
<comment type="caution">
    <text evidence="5">The sequence shown here is derived from an EMBL/GenBank/DDBJ whole genome shotgun (WGS) entry which is preliminary data.</text>
</comment>
<proteinExistence type="inferred from homology"/>
<protein>
    <submittedName>
        <fullName evidence="5">ABC-2 type transport system ATP-binding protein</fullName>
    </submittedName>
</protein>
<reference evidence="5 6" key="1">
    <citation type="submission" date="2017-09" db="EMBL/GenBank/DDBJ databases">
        <title>Evaluation of Pacific Biosciences Sequencing Technology to Finishing C. thermocellum Genome Sequences.</title>
        <authorList>
            <person name="Brown S."/>
        </authorList>
    </citation>
    <scope>NUCLEOTIDE SEQUENCE [LARGE SCALE GENOMIC DNA]</scope>
    <source>
        <strain evidence="5 6">AD2</strain>
    </source>
</reference>
<dbReference type="PANTHER" id="PTHR42711:SF5">
    <property type="entry name" value="ABC TRANSPORTER ATP-BINDING PROTEIN NATA"/>
    <property type="match status" value="1"/>
</dbReference>
<dbReference type="AlphaFoldDB" id="A0AB36TE54"/>
<sequence>MRHRLAIAQAIMEKPELLILDEPMTGLDKQGVTEMRTLFKNLNRQGVTIILFSHYSEDIDALCDTVCEMDAGKLIRIR</sequence>
<organism evidence="5 6">
    <name type="scientific">Acetivibrio thermocellus AD2</name>
    <dbReference type="NCBI Taxonomy" id="1138384"/>
    <lineage>
        <taxon>Bacteria</taxon>
        <taxon>Bacillati</taxon>
        <taxon>Bacillota</taxon>
        <taxon>Clostridia</taxon>
        <taxon>Eubacteriales</taxon>
        <taxon>Oscillospiraceae</taxon>
        <taxon>Acetivibrio</taxon>
    </lineage>
</organism>
<evidence type="ECO:0000256" key="4">
    <source>
        <dbReference type="ARBA" id="ARBA00022840"/>
    </source>
</evidence>
<keyword evidence="2" id="KW-0813">Transport</keyword>
<dbReference type="Gene3D" id="3.40.50.300">
    <property type="entry name" value="P-loop containing nucleotide triphosphate hydrolases"/>
    <property type="match status" value="1"/>
</dbReference>
<name>A0AB36TE54_ACETH</name>
<evidence type="ECO:0000256" key="1">
    <source>
        <dbReference type="ARBA" id="ARBA00005417"/>
    </source>
</evidence>
<dbReference type="SUPFAM" id="SSF52540">
    <property type="entry name" value="P-loop containing nucleoside triphosphate hydrolases"/>
    <property type="match status" value="1"/>
</dbReference>
<gene>
    <name evidence="5" type="ORF">M972_11555</name>
</gene>
<evidence type="ECO:0000313" key="5">
    <source>
        <dbReference type="EMBL" id="PFH01811.1"/>
    </source>
</evidence>
<evidence type="ECO:0000313" key="6">
    <source>
        <dbReference type="Proteomes" id="UP000223596"/>
    </source>
</evidence>
<accession>A0AB36TE54</accession>
<keyword evidence="3" id="KW-0547">Nucleotide-binding</keyword>
<dbReference type="RefSeq" id="WP_003520465.1">
    <property type="nucleotide sequence ID" value="NZ_CP013828.1"/>
</dbReference>
<dbReference type="InterPro" id="IPR050763">
    <property type="entry name" value="ABC_transporter_ATP-binding"/>
</dbReference>